<dbReference type="PANTHER" id="PTHR21301">
    <property type="entry name" value="REVERSE TRANSCRIPTASE"/>
    <property type="match status" value="1"/>
</dbReference>
<comment type="caution">
    <text evidence="3">The sequence shown here is derived from an EMBL/GenBank/DDBJ whole genome shotgun (WGS) entry which is preliminary data.</text>
</comment>
<evidence type="ECO:0000313" key="4">
    <source>
        <dbReference type="Proteomes" id="UP000784294"/>
    </source>
</evidence>
<organism evidence="3 4">
    <name type="scientific">Protopolystoma xenopodis</name>
    <dbReference type="NCBI Taxonomy" id="117903"/>
    <lineage>
        <taxon>Eukaryota</taxon>
        <taxon>Metazoa</taxon>
        <taxon>Spiralia</taxon>
        <taxon>Lophotrochozoa</taxon>
        <taxon>Platyhelminthes</taxon>
        <taxon>Monogenea</taxon>
        <taxon>Polyopisthocotylea</taxon>
        <taxon>Polystomatidea</taxon>
        <taxon>Polystomatidae</taxon>
        <taxon>Protopolystoma</taxon>
    </lineage>
</organism>
<dbReference type="EMBL" id="CAAALY010019778">
    <property type="protein sequence ID" value="VEL14035.1"/>
    <property type="molecule type" value="Genomic_DNA"/>
</dbReference>
<accession>A0A448WKK0</accession>
<dbReference type="Proteomes" id="UP000784294">
    <property type="component" value="Unassembled WGS sequence"/>
</dbReference>
<name>A0A448WKK0_9PLAT</name>
<evidence type="ECO:0000313" key="3">
    <source>
        <dbReference type="EMBL" id="VEL14035.1"/>
    </source>
</evidence>
<dbReference type="AlphaFoldDB" id="A0A448WKK0"/>
<evidence type="ECO:0000256" key="1">
    <source>
        <dbReference type="SAM" id="MobiDB-lite"/>
    </source>
</evidence>
<gene>
    <name evidence="3" type="ORF">PXEA_LOCUS7475</name>
</gene>
<protein>
    <recommendedName>
        <fullName evidence="2">Reverse transcriptase domain-containing protein</fullName>
    </recommendedName>
</protein>
<dbReference type="PROSITE" id="PS50878">
    <property type="entry name" value="RT_POL"/>
    <property type="match status" value="1"/>
</dbReference>
<proteinExistence type="predicted"/>
<reference evidence="3" key="1">
    <citation type="submission" date="2018-11" db="EMBL/GenBank/DDBJ databases">
        <authorList>
            <consortium name="Pathogen Informatics"/>
        </authorList>
    </citation>
    <scope>NUCLEOTIDE SEQUENCE</scope>
</reference>
<keyword evidence="4" id="KW-1185">Reference proteome</keyword>
<dbReference type="InterPro" id="IPR000477">
    <property type="entry name" value="RT_dom"/>
</dbReference>
<sequence>MESNIYEEIFGLAMGSPLSPLLPNVYMNKIEEKFKMAPLQLVVLMWYLDDYFAIWSHGREKLEEFLKFVNHIDGKFTMEIDKGERLPFLDVEAEDWNNEEHDHPKPTPNGCRILGRGAGQIDEDIPRQWLP</sequence>
<feature type="domain" description="Reverse transcriptase" evidence="2">
    <location>
        <begin position="1"/>
        <end position="131"/>
    </location>
</feature>
<dbReference type="OrthoDB" id="10018421at2759"/>
<evidence type="ECO:0000259" key="2">
    <source>
        <dbReference type="PROSITE" id="PS50878"/>
    </source>
</evidence>
<dbReference type="PANTHER" id="PTHR21301:SF10">
    <property type="entry name" value="REVERSE TRANSCRIPTASE DOMAIN-CONTAINING PROTEIN"/>
    <property type="match status" value="1"/>
</dbReference>
<feature type="region of interest" description="Disordered" evidence="1">
    <location>
        <begin position="97"/>
        <end position="117"/>
    </location>
</feature>